<evidence type="ECO:0000259" key="2">
    <source>
        <dbReference type="PROSITE" id="PS50110"/>
    </source>
</evidence>
<evidence type="ECO:0000313" key="4">
    <source>
        <dbReference type="Proteomes" id="UP000002208"/>
    </source>
</evidence>
<dbReference type="KEGG" id="ddr:Deide_2p02150"/>
<dbReference type="InterPro" id="IPR011006">
    <property type="entry name" value="CheY-like_superfamily"/>
</dbReference>
<keyword evidence="3" id="KW-0614">Plasmid</keyword>
<feature type="domain" description="Response regulatory" evidence="2">
    <location>
        <begin position="6"/>
        <end position="138"/>
    </location>
</feature>
<dbReference type="InterPro" id="IPR001789">
    <property type="entry name" value="Sig_transdc_resp-reg_receiver"/>
</dbReference>
<dbReference type="OrthoDB" id="9793549at2"/>
<dbReference type="EMBL" id="CP001116">
    <property type="protein sequence ID" value="ACO47888.1"/>
    <property type="molecule type" value="Genomic_DNA"/>
</dbReference>
<proteinExistence type="predicted"/>
<name>C1D399_DEIDV</name>
<geneLocation type="plasmid" evidence="4">
    <name>pDeide2</name>
</geneLocation>
<dbReference type="SUPFAM" id="SSF52172">
    <property type="entry name" value="CheY-like"/>
    <property type="match status" value="1"/>
</dbReference>
<reference evidence="3 4" key="1">
    <citation type="journal article" date="2009" name="PLoS Genet.">
        <title>Alliance of proteomics and genomics to unravel the specificities of Sahara bacterium Deinococcus deserti.</title>
        <authorList>
            <person name="de Groot A."/>
            <person name="Dulermo R."/>
            <person name="Ortet P."/>
            <person name="Blanchard L."/>
            <person name="Guerin P."/>
            <person name="Fernandez B."/>
            <person name="Vacherie B."/>
            <person name="Dossat C."/>
            <person name="Jolivet E."/>
            <person name="Siguier P."/>
            <person name="Chandler M."/>
            <person name="Barakat M."/>
            <person name="Dedieu A."/>
            <person name="Barbe V."/>
            <person name="Heulin T."/>
            <person name="Sommer S."/>
            <person name="Achouak W."/>
            <person name="Armengaud J."/>
        </authorList>
    </citation>
    <scope>NUCLEOTIDE SEQUENCE [LARGE SCALE GENOMIC DNA]</scope>
    <source>
        <strain evidence="4">DSM 17065 / CIP 109153 / LMG 22923 / VCD115</strain>
        <plasmid evidence="4">pDeide2</plasmid>
    </source>
</reference>
<comment type="caution">
    <text evidence="1">Lacks conserved residue(s) required for the propagation of feature annotation.</text>
</comment>
<evidence type="ECO:0000256" key="1">
    <source>
        <dbReference type="PROSITE-ProRule" id="PRU00169"/>
    </source>
</evidence>
<dbReference type="Gene3D" id="3.40.50.2300">
    <property type="match status" value="1"/>
</dbReference>
<keyword evidence="4" id="KW-1185">Reference proteome</keyword>
<dbReference type="GO" id="GO:0000160">
    <property type="term" value="P:phosphorelay signal transduction system"/>
    <property type="evidence" value="ECO:0007669"/>
    <property type="project" value="InterPro"/>
</dbReference>
<dbReference type="AlphaFoldDB" id="C1D399"/>
<organism evidence="3 4">
    <name type="scientific">Deinococcus deserti (strain DSM 17065 / CIP 109153 / LMG 22923 / VCD115)</name>
    <dbReference type="NCBI Taxonomy" id="546414"/>
    <lineage>
        <taxon>Bacteria</taxon>
        <taxon>Thermotogati</taxon>
        <taxon>Deinococcota</taxon>
        <taxon>Deinococci</taxon>
        <taxon>Deinococcales</taxon>
        <taxon>Deinococcaceae</taxon>
        <taxon>Deinococcus</taxon>
    </lineage>
</organism>
<dbReference type="HOGENOM" id="CLU_1851857_0_0_0"/>
<dbReference type="PROSITE" id="PS50110">
    <property type="entry name" value="RESPONSE_REGULATORY"/>
    <property type="match status" value="1"/>
</dbReference>
<evidence type="ECO:0000313" key="3">
    <source>
        <dbReference type="EMBL" id="ACO47888.1"/>
    </source>
</evidence>
<dbReference type="Proteomes" id="UP000002208">
    <property type="component" value="Plasmid 2"/>
</dbReference>
<accession>C1D399</accession>
<protein>
    <submittedName>
        <fullName evidence="3">Putative response regulator, CheY</fullName>
    </submittedName>
</protein>
<gene>
    <name evidence="3" type="ordered locus">Deide_2p02150</name>
</gene>
<sequence length="138" mass="15396">MNLTYPLLLVEGNRTDRLLLQKALSKCGYAFDAMICASAEEALRYLETSPLPSMIIASVTLPDMESETFLHHLDLHPVWRSLPVVLWGRRHELQAHSGHRQVLTGLSLPVVEKGETLGEYISGLSTLVNECMPQRLSA</sequence>